<dbReference type="RefSeq" id="WP_110131997.1">
    <property type="nucleotide sequence ID" value="NZ_QHJQ01000012.1"/>
</dbReference>
<keyword evidence="3" id="KW-1185">Reference proteome</keyword>
<dbReference type="AlphaFoldDB" id="A0A317ZFF3"/>
<organism evidence="2 3">
    <name type="scientific">Coraliomargarita sinensis</name>
    <dbReference type="NCBI Taxonomy" id="2174842"/>
    <lineage>
        <taxon>Bacteria</taxon>
        <taxon>Pseudomonadati</taxon>
        <taxon>Verrucomicrobiota</taxon>
        <taxon>Opitutia</taxon>
        <taxon>Puniceicoccales</taxon>
        <taxon>Coraliomargaritaceae</taxon>
        <taxon>Coraliomargarita</taxon>
    </lineage>
</organism>
<sequence length="267" mass="30849">MRNHGLKGLILLIFLQSVTGAELKIGDNLETTLATLGKPVGTIELREKTLLLYPEGEVVLKKDAVVEIDLMSEDEFQKEQARLKREREEWLAEQARLKQARTEEGTSIRAAKRSSSAFASLPAKDRVDFWRSFQVRYPEVDVSEELALALEGYQTELAELKSQQQIAQLEARVAKAEQEAANARLETQRLKEETERSRQSTRYGLRYYYDPVVQPRYIYRPPTVTIFTNGEKKEVKHHKPDYWKFRHYNPDGTAERVARILHGEKSD</sequence>
<evidence type="ECO:0000313" key="2">
    <source>
        <dbReference type="EMBL" id="PXA03087.1"/>
    </source>
</evidence>
<feature type="coiled-coil region" evidence="1">
    <location>
        <begin position="143"/>
        <end position="195"/>
    </location>
</feature>
<evidence type="ECO:0000256" key="1">
    <source>
        <dbReference type="SAM" id="Coils"/>
    </source>
</evidence>
<accession>A0A317ZFF3</accession>
<keyword evidence="1" id="KW-0175">Coiled coil</keyword>
<proteinExistence type="predicted"/>
<dbReference type="OrthoDB" id="9896865at2"/>
<dbReference type="EMBL" id="QHJQ01000012">
    <property type="protein sequence ID" value="PXA03087.1"/>
    <property type="molecule type" value="Genomic_DNA"/>
</dbReference>
<name>A0A317ZFF3_9BACT</name>
<gene>
    <name evidence="2" type="ORF">DDZ13_13535</name>
</gene>
<dbReference type="InParanoid" id="A0A317ZFF3"/>
<dbReference type="Proteomes" id="UP000247099">
    <property type="component" value="Unassembled WGS sequence"/>
</dbReference>
<protein>
    <submittedName>
        <fullName evidence="2">Uncharacterized protein</fullName>
    </submittedName>
</protein>
<comment type="caution">
    <text evidence="2">The sequence shown here is derived from an EMBL/GenBank/DDBJ whole genome shotgun (WGS) entry which is preliminary data.</text>
</comment>
<reference evidence="2 3" key="1">
    <citation type="submission" date="2018-05" db="EMBL/GenBank/DDBJ databases">
        <title>Coraliomargarita sinensis sp. nov., isolated from a marine solar saltern.</title>
        <authorList>
            <person name="Zhou L.Y."/>
        </authorList>
    </citation>
    <scope>NUCLEOTIDE SEQUENCE [LARGE SCALE GENOMIC DNA]</scope>
    <source>
        <strain evidence="2 3">WN38</strain>
    </source>
</reference>
<evidence type="ECO:0000313" key="3">
    <source>
        <dbReference type="Proteomes" id="UP000247099"/>
    </source>
</evidence>
<feature type="coiled-coil region" evidence="1">
    <location>
        <begin position="73"/>
        <end position="100"/>
    </location>
</feature>